<dbReference type="AlphaFoldDB" id="A0A1S7SFN1"/>
<dbReference type="RefSeq" id="WP_080868272.1">
    <property type="nucleotide sequence ID" value="NZ_LT009734.1"/>
</dbReference>
<gene>
    <name evidence="1" type="ORF">AGR4C_pc30031</name>
</gene>
<dbReference type="InterPro" id="IPR017042">
    <property type="entry name" value="UCP036055"/>
</dbReference>
<dbReference type="EMBL" id="FBWC01000045">
    <property type="protein sequence ID" value="CUX68572.1"/>
    <property type="molecule type" value="Genomic_DNA"/>
</dbReference>
<organism evidence="1 2">
    <name type="scientific">Agrobacterium tumefaciens str. Kerr 14</name>
    <dbReference type="NCBI Taxonomy" id="1183424"/>
    <lineage>
        <taxon>Bacteria</taxon>
        <taxon>Pseudomonadati</taxon>
        <taxon>Pseudomonadota</taxon>
        <taxon>Alphaproteobacteria</taxon>
        <taxon>Hyphomicrobiales</taxon>
        <taxon>Rhizobiaceae</taxon>
        <taxon>Rhizobium/Agrobacterium group</taxon>
        <taxon>Agrobacterium</taxon>
        <taxon>Agrobacterium tumefaciens complex</taxon>
    </lineage>
</organism>
<dbReference type="PIRSF" id="PIRSF036055">
    <property type="entry name" value="UCP036055"/>
    <property type="match status" value="1"/>
</dbReference>
<accession>A0A1S7SFN1</accession>
<dbReference type="Proteomes" id="UP000191897">
    <property type="component" value="Unassembled WGS sequence"/>
</dbReference>
<sequence>MSAQLIYDLVPLGSTVIYSDGTPRPPERHRKKLAAWENRNSGGRLIRKQTEARVGNTTIPASITVHEGDYGSQGTIVLRVYRTFSVNSDLKFAVKARPAIGAVLVLDRAGDGGELVHLADNRPAAEEWLTRHGYPNAVLHEVTADEVAADAVEGRAAA</sequence>
<proteinExistence type="predicted"/>
<reference evidence="1 2" key="1">
    <citation type="submission" date="2016-01" db="EMBL/GenBank/DDBJ databases">
        <authorList>
            <person name="Oliw E.H."/>
        </authorList>
    </citation>
    <scope>NUCLEOTIDE SEQUENCE [LARGE SCALE GENOMIC DNA]</scope>
    <source>
        <strain evidence="1 2">Kerr 14</strain>
    </source>
</reference>
<name>A0A1S7SFN1_AGRTU</name>
<evidence type="ECO:0000313" key="2">
    <source>
        <dbReference type="Proteomes" id="UP000191897"/>
    </source>
</evidence>
<protein>
    <submittedName>
        <fullName evidence="1">Uncharacterized protein</fullName>
    </submittedName>
</protein>
<evidence type="ECO:0000313" key="1">
    <source>
        <dbReference type="EMBL" id="CUX68572.1"/>
    </source>
</evidence>